<proteinExistence type="predicted"/>
<reference evidence="3 4" key="1">
    <citation type="submission" date="2024-04" db="EMBL/GenBank/DDBJ databases">
        <title>whole genome sequencing of Lutimonas vermicola strain IMCC1616.</title>
        <authorList>
            <person name="Bae S.S."/>
        </authorList>
    </citation>
    <scope>NUCLEOTIDE SEQUENCE [LARGE SCALE GENOMIC DNA]</scope>
    <source>
        <strain evidence="3 4">IMCC1616</strain>
    </source>
</reference>
<evidence type="ECO:0000313" key="4">
    <source>
        <dbReference type="Proteomes" id="UP001474120"/>
    </source>
</evidence>
<evidence type="ECO:0000313" key="3">
    <source>
        <dbReference type="EMBL" id="MEL4455255.1"/>
    </source>
</evidence>
<keyword evidence="4" id="KW-1185">Reference proteome</keyword>
<dbReference type="PANTHER" id="PTHR32060:SF30">
    <property type="entry name" value="CARBOXY-TERMINAL PROCESSING PROTEASE CTPA"/>
    <property type="match status" value="1"/>
</dbReference>
<evidence type="ECO:0000259" key="2">
    <source>
        <dbReference type="SMART" id="SM00245"/>
    </source>
</evidence>
<feature type="signal peptide" evidence="1">
    <location>
        <begin position="1"/>
        <end position="27"/>
    </location>
</feature>
<dbReference type="InterPro" id="IPR005151">
    <property type="entry name" value="Tail-specific_protease"/>
</dbReference>
<keyword evidence="1" id="KW-0732">Signal</keyword>
<dbReference type="RefSeq" id="WP_342159061.1">
    <property type="nucleotide sequence ID" value="NZ_JBCDNA010000001.1"/>
</dbReference>
<sequence>MKKYASFLFCYVIIISSFLFPVPEAYGQENFEGTWEGVFMNDFEVLISFDGNNQGNIKMMSGGNIIQNDKLTDIKLTNNEFTFYIPDKQTPFTGNFNDLFTELTGEFIFPDGKKHTIQLKRKMQAANPLAAFKTAKENKFRAEDVRNDLLFLYSSLKEQHPQLYAFTPKDSMELILERLQDELREEVTLEKSYLILSQLTDAVKCSHTGVRLPNSYQDSVNEFGHYFPFRLYFKNGKAFLVSGNFESKQLILPGTEILSINNLAVKEIIEKLFFMIPSEGCNVTTKYHELNKRFNALFYFLDDSEKFIIKYRKGSSVDSITASSCRLKHIQSLYGKIKNDRQVSFHYMDNMNIAVLKIPTFAMPDMDHYFKQLDSIFNDLKKANIQHLILDLRGNKGGHPIFAAQLFSYLTKKDFIYFKRNAEVKDFEPLYNVMQPNKNNFRGTMYVLVNGGCLSTTGHLISLLKFNTNAVFIGEEPGSTFRCNDFSMQFSLPNTGIELNAPRVTFETSVTGFTLCRPFPIDYRVNNSLIKIIDQEDEYVEMASSIINK</sequence>
<feature type="chain" id="PRO_5046513303" evidence="1">
    <location>
        <begin position="28"/>
        <end position="549"/>
    </location>
</feature>
<protein>
    <submittedName>
        <fullName evidence="3">S41 family peptidase</fullName>
    </submittedName>
</protein>
<dbReference type="PANTHER" id="PTHR32060">
    <property type="entry name" value="TAIL-SPECIFIC PROTEASE"/>
    <property type="match status" value="1"/>
</dbReference>
<dbReference type="SMART" id="SM00245">
    <property type="entry name" value="TSPc"/>
    <property type="match status" value="1"/>
</dbReference>
<dbReference type="Gene3D" id="3.90.226.10">
    <property type="entry name" value="2-enoyl-CoA Hydratase, Chain A, domain 1"/>
    <property type="match status" value="1"/>
</dbReference>
<dbReference type="Pfam" id="PF03572">
    <property type="entry name" value="Peptidase_S41"/>
    <property type="match status" value="1"/>
</dbReference>
<organism evidence="3 4">
    <name type="scientific">Lutimonas vermicola</name>
    <dbReference type="NCBI Taxonomy" id="414288"/>
    <lineage>
        <taxon>Bacteria</taxon>
        <taxon>Pseudomonadati</taxon>
        <taxon>Bacteroidota</taxon>
        <taxon>Flavobacteriia</taxon>
        <taxon>Flavobacteriales</taxon>
        <taxon>Flavobacteriaceae</taxon>
        <taxon>Lutimonas</taxon>
    </lineage>
</organism>
<feature type="domain" description="Tail specific protease" evidence="2">
    <location>
        <begin position="304"/>
        <end position="520"/>
    </location>
</feature>
<evidence type="ECO:0000256" key="1">
    <source>
        <dbReference type="SAM" id="SignalP"/>
    </source>
</evidence>
<gene>
    <name evidence="3" type="ORF">AABB81_05070</name>
</gene>
<dbReference type="Proteomes" id="UP001474120">
    <property type="component" value="Unassembled WGS sequence"/>
</dbReference>
<dbReference type="SUPFAM" id="SSF52096">
    <property type="entry name" value="ClpP/crotonase"/>
    <property type="match status" value="1"/>
</dbReference>
<accession>A0ABU9KYI7</accession>
<dbReference type="InterPro" id="IPR029045">
    <property type="entry name" value="ClpP/crotonase-like_dom_sf"/>
</dbReference>
<name>A0ABU9KYI7_9FLAO</name>
<comment type="caution">
    <text evidence="3">The sequence shown here is derived from an EMBL/GenBank/DDBJ whole genome shotgun (WGS) entry which is preliminary data.</text>
</comment>
<dbReference type="EMBL" id="JBCDNA010000001">
    <property type="protein sequence ID" value="MEL4455255.1"/>
    <property type="molecule type" value="Genomic_DNA"/>
</dbReference>